<protein>
    <submittedName>
        <fullName evidence="1">Uncharacterized protein</fullName>
    </submittedName>
</protein>
<accession>A0AAP3A828</accession>
<feature type="non-terminal residue" evidence="1">
    <location>
        <position position="1"/>
    </location>
</feature>
<proteinExistence type="predicted"/>
<reference evidence="1" key="1">
    <citation type="submission" date="2023-06" db="EMBL/GenBank/DDBJ databases">
        <title>Deciphering the underlying mechanisms mediating the transmission of blaNDM gene from human to animals in China.</title>
        <authorList>
            <person name="Chen K."/>
            <person name="Chen S."/>
        </authorList>
    </citation>
    <scope>NUCLEOTIDE SEQUENCE</scope>
    <source>
        <strain evidence="1">1199</strain>
    </source>
</reference>
<dbReference type="Proteomes" id="UP001208624">
    <property type="component" value="Unassembled WGS sequence"/>
</dbReference>
<dbReference type="AlphaFoldDB" id="A0AAP3A828"/>
<evidence type="ECO:0000313" key="2">
    <source>
        <dbReference type="Proteomes" id="UP001208624"/>
    </source>
</evidence>
<dbReference type="EMBL" id="JAOVKC010001272">
    <property type="protein sequence ID" value="MCV5626179.1"/>
    <property type="molecule type" value="Genomic_DNA"/>
</dbReference>
<comment type="caution">
    <text evidence="1">The sequence shown here is derived from an EMBL/GenBank/DDBJ whole genome shotgun (WGS) entry which is preliminary data.</text>
</comment>
<sequence>VRKEIWIVVGNGFSLSHFKSQFNPSVVKKSQESMQSDQLIDSWLLQSKSLGIDLKFFVSP</sequence>
<organism evidence="1 2">
    <name type="scientific">Escherichia coli</name>
    <dbReference type="NCBI Taxonomy" id="562"/>
    <lineage>
        <taxon>Bacteria</taxon>
        <taxon>Pseudomonadati</taxon>
        <taxon>Pseudomonadota</taxon>
        <taxon>Gammaproteobacteria</taxon>
        <taxon>Enterobacterales</taxon>
        <taxon>Enterobacteriaceae</taxon>
        <taxon>Escherichia</taxon>
    </lineage>
</organism>
<name>A0AAP3A828_ECOLX</name>
<gene>
    <name evidence="1" type="ORF">OFN31_31605</name>
</gene>
<evidence type="ECO:0000313" key="1">
    <source>
        <dbReference type="EMBL" id="MCV5626179.1"/>
    </source>
</evidence>